<keyword evidence="4" id="KW-1185">Reference proteome</keyword>
<comment type="caution">
    <text evidence="3">The sequence shown here is derived from an EMBL/GenBank/DDBJ whole genome shotgun (WGS) entry which is preliminary data.</text>
</comment>
<reference evidence="3 4" key="1">
    <citation type="submission" date="2011-08" db="EMBL/GenBank/DDBJ databases">
        <title>The Genome Sequence of Oribacterium sp. ACB7.</title>
        <authorList>
            <consortium name="The Broad Institute Genome Sequencing Platform"/>
            <person name="Earl A."/>
            <person name="Ward D."/>
            <person name="Feldgarden M."/>
            <person name="Gevers D."/>
            <person name="Sizova M."/>
            <person name="Hazen A."/>
            <person name="Epstein S."/>
            <person name="Young S.K."/>
            <person name="Zeng Q."/>
            <person name="Gargeya S."/>
            <person name="Fitzgerald M."/>
            <person name="Haas B."/>
            <person name="Abouelleil A."/>
            <person name="Alvarado L."/>
            <person name="Arachchi H.M."/>
            <person name="Berlin A."/>
            <person name="Brown A."/>
            <person name="Chapman S.B."/>
            <person name="Chen Z."/>
            <person name="Dunbar C."/>
            <person name="Freedman E."/>
            <person name="Gearin G."/>
            <person name="Gellesch M."/>
            <person name="Goldberg J."/>
            <person name="Griggs A."/>
            <person name="Gujja S."/>
            <person name="Heiman D."/>
            <person name="Howarth C."/>
            <person name="Larson L."/>
            <person name="Lui A."/>
            <person name="MacDonald P.J.P."/>
            <person name="Montmayeur A."/>
            <person name="Murphy C."/>
            <person name="Neiman D."/>
            <person name="Pearson M."/>
            <person name="Priest M."/>
            <person name="Roberts A."/>
            <person name="Saif S."/>
            <person name="Shea T."/>
            <person name="Shenoy N."/>
            <person name="Sisk P."/>
            <person name="Stolte C."/>
            <person name="Sykes S."/>
            <person name="Wortman J."/>
            <person name="Nusbaum C."/>
            <person name="Birren B."/>
        </authorList>
    </citation>
    <scope>NUCLEOTIDE SEQUENCE [LARGE SCALE GENOMIC DNA]</scope>
    <source>
        <strain evidence="3 4">ACB7</strain>
    </source>
</reference>
<dbReference type="PIRSF" id="PIRSF033722">
    <property type="entry name" value="DnaD_CA_C3587_prd"/>
    <property type="match status" value="1"/>
</dbReference>
<dbReference type="Pfam" id="PF07261">
    <property type="entry name" value="DnaB_2"/>
    <property type="match status" value="1"/>
</dbReference>
<evidence type="ECO:0000259" key="2">
    <source>
        <dbReference type="Pfam" id="PF07261"/>
    </source>
</evidence>
<dbReference type="InterPro" id="IPR017019">
    <property type="entry name" value="DNA_replication_prd_bac"/>
</dbReference>
<dbReference type="SUPFAM" id="SSF158499">
    <property type="entry name" value="DnaD domain-like"/>
    <property type="match status" value="1"/>
</dbReference>
<organism evidence="3 4">
    <name type="scientific">Oribacterium asaccharolyticum ACB7</name>
    <dbReference type="NCBI Taxonomy" id="796944"/>
    <lineage>
        <taxon>Bacteria</taxon>
        <taxon>Bacillati</taxon>
        <taxon>Bacillota</taxon>
        <taxon>Clostridia</taxon>
        <taxon>Lachnospirales</taxon>
        <taxon>Lachnospiraceae</taxon>
        <taxon>Oribacterium</taxon>
    </lineage>
</organism>
<dbReference type="EMBL" id="AFZD01000021">
    <property type="protein sequence ID" value="EHL09480.1"/>
    <property type="molecule type" value="Genomic_DNA"/>
</dbReference>
<comment type="similarity">
    <text evidence="1">Belongs to the DnaB/DnaD family.</text>
</comment>
<dbReference type="InterPro" id="IPR006343">
    <property type="entry name" value="DnaB/C_C"/>
</dbReference>
<dbReference type="Proteomes" id="UP000003527">
    <property type="component" value="Unassembled WGS sequence"/>
</dbReference>
<dbReference type="NCBIfam" id="TIGR01446">
    <property type="entry name" value="DnaD_dom"/>
    <property type="match status" value="1"/>
</dbReference>
<evidence type="ECO:0000256" key="1">
    <source>
        <dbReference type="ARBA" id="ARBA00093462"/>
    </source>
</evidence>
<gene>
    <name evidence="3" type="ORF">HMPREF9624_01521</name>
</gene>
<sequence length="316" mass="36774">MEIQFQEGIKAEITCVPNAFIDEYLAEASGEYVRVYLYLLRHLRENLKIHSIADALNLTDYDIKRAIFYWEKRGIFKEGTAKAVEEEIRSEEAARLSEEVLHRKQANNFTKLSFFAEKNQKHLPLAEKNSLPTESKLPLTENTLPLAEKNSPLAEQNVSYTQRNLLPIEEKKQEINEEEFEGILYVAQYLLPGGVSRSHIQKFEYMVEYLGMSSELIEFLLDYCASIDKTSPRYIESVALDWHEKRIQTVKQAKSLIEQFDLTKKSRKQNARQDAGKPEEKKNRFVNFKQDEVDYDSLAKEKALQLLRQGGSTEWH</sequence>
<proteinExistence type="inferred from homology"/>
<dbReference type="HOGENOM" id="CLU_050990_1_0_9"/>
<evidence type="ECO:0000313" key="4">
    <source>
        <dbReference type="Proteomes" id="UP000003527"/>
    </source>
</evidence>
<dbReference type="Gene3D" id="1.10.10.630">
    <property type="entry name" value="DnaD domain-like"/>
    <property type="match status" value="1"/>
</dbReference>
<dbReference type="AlphaFoldDB" id="G9WWS7"/>
<accession>G9WWS7</accession>
<name>G9WWS7_9FIRM</name>
<protein>
    <recommendedName>
        <fullName evidence="2">DnaB/C C-terminal domain-containing protein</fullName>
    </recommendedName>
</protein>
<evidence type="ECO:0000313" key="3">
    <source>
        <dbReference type="EMBL" id="EHL09480.1"/>
    </source>
</evidence>
<dbReference type="InterPro" id="IPR034829">
    <property type="entry name" value="DnaD-like_sf"/>
</dbReference>
<feature type="domain" description="DnaB/C C-terminal" evidence="2">
    <location>
        <begin position="194"/>
        <end position="255"/>
    </location>
</feature>
<dbReference type="PATRIC" id="fig|796944.3.peg.2278"/>